<dbReference type="PROSITE" id="PS50035">
    <property type="entry name" value="PLD"/>
    <property type="match status" value="1"/>
</dbReference>
<dbReference type="GO" id="GO:0016891">
    <property type="term" value="F:RNA endonuclease activity producing 5'-phosphomonoesters, hydrolytic mechanism"/>
    <property type="evidence" value="ECO:0007669"/>
    <property type="project" value="TreeGrafter"/>
</dbReference>
<dbReference type="Pfam" id="PF13091">
    <property type="entry name" value="PLDc_2"/>
    <property type="match status" value="1"/>
</dbReference>
<dbReference type="SUPFAM" id="SSF56024">
    <property type="entry name" value="Phospholipase D/nuclease"/>
    <property type="match status" value="1"/>
</dbReference>
<dbReference type="PANTHER" id="PTHR43856:SF2">
    <property type="entry name" value="PHOSPHOLIPASE D"/>
    <property type="match status" value="1"/>
</dbReference>
<dbReference type="InterPro" id="IPR025202">
    <property type="entry name" value="PLD-like_dom"/>
</dbReference>
<proteinExistence type="predicted"/>
<dbReference type="PANTHER" id="PTHR43856">
    <property type="entry name" value="CARDIOLIPIN HYDROLASE"/>
    <property type="match status" value="1"/>
</dbReference>
<dbReference type="InterPro" id="IPR051406">
    <property type="entry name" value="PLD_domain"/>
</dbReference>
<dbReference type="EMBL" id="CP029288">
    <property type="protein sequence ID" value="AWR96157.1"/>
    <property type="molecule type" value="Genomic_DNA"/>
</dbReference>
<feature type="domain" description="PLD phosphodiesterase" evidence="1">
    <location>
        <begin position="653"/>
        <end position="680"/>
    </location>
</feature>
<dbReference type="Gene3D" id="3.30.870.10">
    <property type="entry name" value="Endonuclease Chain A"/>
    <property type="match status" value="1"/>
</dbReference>
<name>A0A2U9IJE8_9CREN</name>
<gene>
    <name evidence="2" type="ORF">DFR86_00415</name>
</gene>
<evidence type="ECO:0000259" key="1">
    <source>
        <dbReference type="PROSITE" id="PS50035"/>
    </source>
</evidence>
<dbReference type="Proteomes" id="UP000248410">
    <property type="component" value="Chromosome"/>
</dbReference>
<protein>
    <recommendedName>
        <fullName evidence="1">PLD phosphodiesterase domain-containing protein</fullName>
    </recommendedName>
</protein>
<dbReference type="RefSeq" id="WP_110379047.1">
    <property type="nucleotide sequence ID" value="NZ_CP029288.2"/>
</dbReference>
<organism evidence="2 3">
    <name type="scientific">Acidianus sulfidivorans JP7</name>
    <dbReference type="NCBI Taxonomy" id="619593"/>
    <lineage>
        <taxon>Archaea</taxon>
        <taxon>Thermoproteota</taxon>
        <taxon>Thermoprotei</taxon>
        <taxon>Sulfolobales</taxon>
        <taxon>Sulfolobaceae</taxon>
        <taxon>Acidianus</taxon>
    </lineage>
</organism>
<dbReference type="KEGG" id="asul:DFR86_00415"/>
<dbReference type="OrthoDB" id="41083at2157"/>
<keyword evidence="3" id="KW-1185">Reference proteome</keyword>
<evidence type="ECO:0000313" key="3">
    <source>
        <dbReference type="Proteomes" id="UP000248410"/>
    </source>
</evidence>
<dbReference type="AlphaFoldDB" id="A0A2U9IJE8"/>
<evidence type="ECO:0000313" key="2">
    <source>
        <dbReference type="EMBL" id="AWR96157.1"/>
    </source>
</evidence>
<dbReference type="GeneID" id="36836386"/>
<accession>A0A2U9IJE8</accession>
<reference evidence="2 3" key="1">
    <citation type="submission" date="2018-05" db="EMBL/GenBank/DDBJ databases">
        <title>Complete Genome Sequences of Extremely Thermoacidophilic, Metal-Mobilizing Type-Strain Members of the Archaeal Family Sulfolobaceae: Acidianus brierleyi DSM-1651T, Acidianus sulfidivorans DSM-18786T, Metallosphaera hakonensis DSM-7519T, and Metallosphaera prunae DSM-10039T.</title>
        <authorList>
            <person name="Counts J.A."/>
            <person name="Kelly R.M."/>
        </authorList>
    </citation>
    <scope>NUCLEOTIDE SEQUENCE [LARGE SCALE GENOMIC DNA]</scope>
    <source>
        <strain evidence="2 3">JP7</strain>
    </source>
</reference>
<sequence>MSSKEPITRSGKQALYSFTPFKLIKSEKSQEYSLILSTVYGMRVKPNIVFYKGIEDKFKVKIPDGPEVSVIHPSILLYRTIKKNGKKDYIYDTSNRIYKFYPLYMRFNFNSLTKGYYCLLGLVLLSPDENKCPLQDECNFNPDKSRPVCMYYYGPTSYTRLYTVYPQIIEIFDEYGENNAQSILSSQLINISFLPHGEYKVFINGIYFYPKNSQIDYPPMVYLNVKLSNKNKNDNKLIKIGFRIRNSAAIKLEFNLKELNTHIREILEKDKNTARWIKLKYYLYLAHLKHKTKNKSILRDKGFDAFDKMLELLSNENEKDKVDEINVNNQEDELVNIINFASFLFVHSLAHLLLSWISLEYGNTRENFGYYIEHPLLGNMKDPDKVRLYIIEEAIGGLGYLNTFADETTRNKVKLLEFINYALNVLSNCRDKVDREIPEFLNILSNTDSNFKKIAKDIELAYKSFDTNLKIFPHVIAIRKYITKNHPEVQGDKDLRIIFTDVLGYAPHCWDGCPLCVMYERGCHFSVYDQPFLVSRELTRVMLEKIEQIMKSTIIEEIKKDIENLPEDRSIPLNLKKGLAYYYFKASIDLAKESIDIVSPYISPEIIEALYDILRQRNIRVRLLTTINETNKKGLEMLKKLKEIKTKIFQADPNTDLHSKNLVIDGRILIFGSFNMTSKGLKGNYENIDVRKDREALEDFKKEFEKLWRESEPLK</sequence>
<dbReference type="InterPro" id="IPR001736">
    <property type="entry name" value="PLipase_D/transphosphatidylase"/>
</dbReference>